<evidence type="ECO:0000256" key="3">
    <source>
        <dbReference type="PROSITE-ProRule" id="PRU00339"/>
    </source>
</evidence>
<gene>
    <name evidence="4" type="ORF">TMI583_LOCUS31061</name>
</gene>
<feature type="repeat" description="TPR" evidence="3">
    <location>
        <begin position="32"/>
        <end position="65"/>
    </location>
</feature>
<protein>
    <recommendedName>
        <fullName evidence="6">Kinesin light chain</fullName>
    </recommendedName>
</protein>
<dbReference type="PANTHER" id="PTHR45641">
    <property type="entry name" value="TETRATRICOPEPTIDE REPEAT PROTEIN (AFU_ORTHOLOGUE AFUA_6G03870)"/>
    <property type="match status" value="1"/>
</dbReference>
<dbReference type="EMBL" id="CAJOBA010043513">
    <property type="protein sequence ID" value="CAF4150510.1"/>
    <property type="molecule type" value="Genomic_DNA"/>
</dbReference>
<dbReference type="PROSITE" id="PS50293">
    <property type="entry name" value="TPR_REGION"/>
    <property type="match status" value="1"/>
</dbReference>
<evidence type="ECO:0000256" key="2">
    <source>
        <dbReference type="ARBA" id="ARBA00022803"/>
    </source>
</evidence>
<accession>A0A8S2R8A0</accession>
<proteinExistence type="predicted"/>
<dbReference type="Gene3D" id="1.25.40.10">
    <property type="entry name" value="Tetratricopeptide repeat domain"/>
    <property type="match status" value="1"/>
</dbReference>
<keyword evidence="2 3" id="KW-0802">TPR repeat</keyword>
<organism evidence="4 5">
    <name type="scientific">Didymodactylos carnosus</name>
    <dbReference type="NCBI Taxonomy" id="1234261"/>
    <lineage>
        <taxon>Eukaryota</taxon>
        <taxon>Metazoa</taxon>
        <taxon>Spiralia</taxon>
        <taxon>Gnathifera</taxon>
        <taxon>Rotifera</taxon>
        <taxon>Eurotatoria</taxon>
        <taxon>Bdelloidea</taxon>
        <taxon>Philodinida</taxon>
        <taxon>Philodinidae</taxon>
        <taxon>Didymodactylos</taxon>
    </lineage>
</organism>
<sequence>RNQGDYEKALKSHEKSLEIQLISLPPNHPDIATTYNNIGLVYDNQGDYEKALKAYKKALSIVRRTLPLAHPTRRVIESAITTVGEKLSK</sequence>
<dbReference type="InterPro" id="IPR019734">
    <property type="entry name" value="TPR_rpt"/>
</dbReference>
<dbReference type="PANTHER" id="PTHR45641:SF1">
    <property type="entry name" value="AAA+ ATPASE DOMAIN-CONTAINING PROTEIN"/>
    <property type="match status" value="1"/>
</dbReference>
<dbReference type="SMART" id="SM00028">
    <property type="entry name" value="TPR"/>
    <property type="match status" value="1"/>
</dbReference>
<evidence type="ECO:0000256" key="1">
    <source>
        <dbReference type="ARBA" id="ARBA00022737"/>
    </source>
</evidence>
<comment type="caution">
    <text evidence="4">The sequence shown here is derived from an EMBL/GenBank/DDBJ whole genome shotgun (WGS) entry which is preliminary data.</text>
</comment>
<keyword evidence="1" id="KW-0677">Repeat</keyword>
<dbReference type="PROSITE" id="PS50005">
    <property type="entry name" value="TPR"/>
    <property type="match status" value="1"/>
</dbReference>
<name>A0A8S2R8A0_9BILA</name>
<evidence type="ECO:0000313" key="4">
    <source>
        <dbReference type="EMBL" id="CAF4150510.1"/>
    </source>
</evidence>
<dbReference type="SUPFAM" id="SSF48452">
    <property type="entry name" value="TPR-like"/>
    <property type="match status" value="1"/>
</dbReference>
<evidence type="ECO:0000313" key="5">
    <source>
        <dbReference type="Proteomes" id="UP000682733"/>
    </source>
</evidence>
<dbReference type="AlphaFoldDB" id="A0A8S2R8A0"/>
<dbReference type="Pfam" id="PF13424">
    <property type="entry name" value="TPR_12"/>
    <property type="match status" value="1"/>
</dbReference>
<evidence type="ECO:0008006" key="6">
    <source>
        <dbReference type="Google" id="ProtNLM"/>
    </source>
</evidence>
<dbReference type="InterPro" id="IPR011990">
    <property type="entry name" value="TPR-like_helical_dom_sf"/>
</dbReference>
<reference evidence="4" key="1">
    <citation type="submission" date="2021-02" db="EMBL/GenBank/DDBJ databases">
        <authorList>
            <person name="Nowell W R."/>
        </authorList>
    </citation>
    <scope>NUCLEOTIDE SEQUENCE</scope>
</reference>
<dbReference type="Proteomes" id="UP000682733">
    <property type="component" value="Unassembled WGS sequence"/>
</dbReference>
<feature type="non-terminal residue" evidence="4">
    <location>
        <position position="1"/>
    </location>
</feature>